<dbReference type="OrthoDB" id="2110451at2759"/>
<dbReference type="InterPro" id="IPR024977">
    <property type="entry name" value="Apc4-like_WD40_dom"/>
</dbReference>
<dbReference type="KEGG" id="cal:CAALFM_C500060CA"/>
<evidence type="ECO:0000256" key="2">
    <source>
        <dbReference type="ARBA" id="ARBA00022618"/>
    </source>
</evidence>
<dbReference type="OMA" id="KTSIWCY"/>
<keyword evidence="10" id="KW-1185">Reference proteome</keyword>
<keyword evidence="5" id="KW-0131">Cell cycle</keyword>
<keyword evidence="3" id="KW-0498">Mitosis</keyword>
<keyword evidence="4" id="KW-0833">Ubl conjugation pathway</keyword>
<dbReference type="Pfam" id="PF12896">
    <property type="entry name" value="ANAPC4"/>
    <property type="match status" value="1"/>
</dbReference>
<dbReference type="GeneID" id="3647889"/>
<dbReference type="GO" id="GO:0034399">
    <property type="term" value="C:nuclear periphery"/>
    <property type="evidence" value="ECO:0000318"/>
    <property type="project" value="GO_Central"/>
</dbReference>
<dbReference type="PANTHER" id="PTHR13260">
    <property type="entry name" value="ANAPHASE PROMOTING COMPLEX SUBUNIT 4 APC4"/>
    <property type="match status" value="1"/>
</dbReference>
<evidence type="ECO:0000256" key="3">
    <source>
        <dbReference type="ARBA" id="ARBA00022776"/>
    </source>
</evidence>
<evidence type="ECO:0000256" key="1">
    <source>
        <dbReference type="ARBA" id="ARBA00016067"/>
    </source>
</evidence>
<keyword evidence="2" id="KW-0132">Cell division</keyword>
<evidence type="ECO:0000313" key="10">
    <source>
        <dbReference type="Proteomes" id="UP000000559"/>
    </source>
</evidence>
<sequence>MKPMVTTLYNGKLPLALADPNGIFTWCPHLNLIFIAMNKMSIWCYRMNGERIYSINNKSIVKHIAFYREYFCLSGTDNLIKIYDSNNGQLVKVLPQEFDGVEFVGWNGTEYRVSVSMPMVYDLVSELDYLVVSDGKRMAITFNQLLTVDWECEMSVHQQLNRDLFNQVYVAGDKLVRVRFVVDNQKLYTEQIIKVCQLISLLEYGEQHIQKIKGLVVPFLSAMDRYMSNLESECGDLAQYLSDLVVSNIIPEFSKDFWLNQYGERGHKRMVKLAGVYESCVKDTYQHLVSTTERVISIVGELIGVSKWEQGLLATTELEALLDQAKSQLKFYYRFIWDLQTERQQVSQFLVWTKSIIDMLNDQECDIAYSTTDVLCFINGALTKSVMLKYFDIKGVPETPMTNISMDLTTIGEYHRSRVEVEVLQNISLPSVYTNLKLAQWEEVVVTYQQGNALVIANVDGVVSTVQDVYSYQHRQTDLVALTSKSLLIIDSSSCIPIALPETSFQPTKLILNQEYGVLLDSTRQHYSIFRM</sequence>
<dbReference type="Pfam" id="PF12894">
    <property type="entry name" value="ANAPC4_WD40"/>
    <property type="match status" value="1"/>
</dbReference>
<dbReference type="SUPFAM" id="SSF50978">
    <property type="entry name" value="WD40 repeat-like"/>
    <property type="match status" value="1"/>
</dbReference>
<dbReference type="GO" id="GO:0031145">
    <property type="term" value="P:anaphase-promoting complex-dependent catabolic process"/>
    <property type="evidence" value="ECO:0000318"/>
    <property type="project" value="GO_Central"/>
</dbReference>
<dbReference type="PANTHER" id="PTHR13260:SF0">
    <property type="entry name" value="ANAPHASE-PROMOTING COMPLEX SUBUNIT 4"/>
    <property type="match status" value="1"/>
</dbReference>
<evidence type="ECO:0000313" key="8">
    <source>
        <dbReference type="CGD" id="CAL0000184933"/>
    </source>
</evidence>
<dbReference type="SMR" id="A0A1D8PMT3"/>
<name>A0A1D8PMT3_CANAL</name>
<dbReference type="STRING" id="237561.A0A1D8PMT3"/>
<dbReference type="GO" id="GO:0051301">
    <property type="term" value="P:cell division"/>
    <property type="evidence" value="ECO:0007669"/>
    <property type="project" value="UniProtKB-KW"/>
</dbReference>
<evidence type="ECO:0000313" key="9">
    <source>
        <dbReference type="EMBL" id="AOW29452.1"/>
    </source>
</evidence>
<gene>
    <name evidence="9" type="ordered locus">CAALFM_C500060CA</name>
    <name evidence="8" type="ordered locus">orf19.5692</name>
</gene>
<protein>
    <recommendedName>
        <fullName evidence="1">Anaphase-promoting complex subunit 4</fullName>
    </recommendedName>
</protein>
<dbReference type="AlphaFoldDB" id="A0A1D8PMT3"/>
<reference evidence="9 10" key="3">
    <citation type="journal article" date="2013" name="Genome Biol.">
        <title>Assembly of a phased diploid Candida albicans genome facilitates allele-specific measurements and provides a simple model for repeat and indel structure.</title>
        <authorList>
            <person name="Muzzey D."/>
            <person name="Schwartz K."/>
            <person name="Weissman J.S."/>
            <person name="Sherlock G."/>
        </authorList>
    </citation>
    <scope>NUCLEOTIDE SEQUENCE [LARGE SCALE GENOMIC DNA]</scope>
    <source>
        <strain evidence="10">SC5314 / ATCC MYA-2876</strain>
    </source>
</reference>
<organism evidence="9 10">
    <name type="scientific">Candida albicans (strain SC5314 / ATCC MYA-2876)</name>
    <name type="common">Yeast</name>
    <dbReference type="NCBI Taxonomy" id="237561"/>
    <lineage>
        <taxon>Eukaryota</taxon>
        <taxon>Fungi</taxon>
        <taxon>Dikarya</taxon>
        <taxon>Ascomycota</taxon>
        <taxon>Saccharomycotina</taxon>
        <taxon>Pichiomycetes</taxon>
        <taxon>Debaryomycetaceae</taxon>
        <taxon>Candida/Lodderomyces clade</taxon>
        <taxon>Candida</taxon>
    </lineage>
</organism>
<evidence type="ECO:0000259" key="6">
    <source>
        <dbReference type="Pfam" id="PF12894"/>
    </source>
</evidence>
<reference evidence="9 10" key="1">
    <citation type="journal article" date="2004" name="Proc. Natl. Acad. Sci. U.S.A.">
        <title>The diploid genome sequence of Candida albicans.</title>
        <authorList>
            <person name="Jones T."/>
            <person name="Federspiel N.A."/>
            <person name="Chibana H."/>
            <person name="Dungan J."/>
            <person name="Kalman S."/>
            <person name="Magee B.B."/>
            <person name="Newport G."/>
            <person name="Thorstenson Y.R."/>
            <person name="Agabian N."/>
            <person name="Magee P.T."/>
            <person name="Davis R.W."/>
            <person name="Scherer S."/>
        </authorList>
    </citation>
    <scope>NUCLEOTIDE SEQUENCE [LARGE SCALE GENOMIC DNA]</scope>
    <source>
        <strain evidence="10">SC5314 / ATCC MYA-2876</strain>
    </source>
</reference>
<dbReference type="EMBL" id="CP017627">
    <property type="protein sequence ID" value="AOW29452.1"/>
    <property type="molecule type" value="Genomic_DNA"/>
</dbReference>
<evidence type="ECO:0000256" key="4">
    <source>
        <dbReference type="ARBA" id="ARBA00022786"/>
    </source>
</evidence>
<dbReference type="InterPro" id="IPR024790">
    <property type="entry name" value="APC4_long_dom"/>
</dbReference>
<accession>A0A1D8PMT3</accession>
<evidence type="ECO:0000256" key="5">
    <source>
        <dbReference type="ARBA" id="ARBA00023306"/>
    </source>
</evidence>
<dbReference type="VEuPathDB" id="FungiDB:C5_00060C_A"/>
<feature type="domain" description="Anaphase-promoting complex subunit 4-like WD40" evidence="6">
    <location>
        <begin position="25"/>
        <end position="107"/>
    </location>
</feature>
<dbReference type="CGD" id="CAL0000184933">
    <property type="gene designation" value="orf19.5692"/>
</dbReference>
<dbReference type="GO" id="GO:0070979">
    <property type="term" value="P:protein K11-linked ubiquitination"/>
    <property type="evidence" value="ECO:0000318"/>
    <property type="project" value="GO_Central"/>
</dbReference>
<dbReference type="InterPro" id="IPR024789">
    <property type="entry name" value="APC4"/>
</dbReference>
<dbReference type="InterPro" id="IPR036322">
    <property type="entry name" value="WD40_repeat_dom_sf"/>
</dbReference>
<proteinExistence type="predicted"/>
<dbReference type="InParanoid" id="A0A1D8PMT3"/>
<dbReference type="Proteomes" id="UP000000559">
    <property type="component" value="Chromosome 5"/>
</dbReference>
<dbReference type="RefSeq" id="XP_710521.1">
    <property type="nucleotide sequence ID" value="XM_705429.1"/>
</dbReference>
<evidence type="ECO:0000259" key="7">
    <source>
        <dbReference type="Pfam" id="PF12896"/>
    </source>
</evidence>
<reference evidence="9 10" key="2">
    <citation type="journal article" date="2007" name="Genome Biol.">
        <title>Assembly of the Candida albicans genome into sixteen supercontigs aligned on the eight chromosomes.</title>
        <authorList>
            <person name="van het Hoog M."/>
            <person name="Rast T.J."/>
            <person name="Martchenko M."/>
            <person name="Grindle S."/>
            <person name="Dignard D."/>
            <person name="Hogues H."/>
            <person name="Cuomo C."/>
            <person name="Berriman M."/>
            <person name="Scherer S."/>
            <person name="Magee B.B."/>
            <person name="Whiteway M."/>
            <person name="Chibana H."/>
            <person name="Nantel A."/>
            <person name="Magee P.T."/>
        </authorList>
    </citation>
    <scope>GENOME REANNOTATION</scope>
    <source>
        <strain evidence="10">SC5314 / ATCC MYA-2876</strain>
    </source>
</reference>
<dbReference type="GO" id="GO:0005680">
    <property type="term" value="C:anaphase-promoting complex"/>
    <property type="evidence" value="ECO:0000318"/>
    <property type="project" value="GO_Central"/>
</dbReference>
<feature type="domain" description="Anaphase-promoting complex subunit 4 long" evidence="7">
    <location>
        <begin position="178"/>
        <end position="363"/>
    </location>
</feature>